<gene>
    <name evidence="2" type="ORF">IWW39_004824</name>
</gene>
<evidence type="ECO:0000313" key="2">
    <source>
        <dbReference type="EMBL" id="KAJ2684565.1"/>
    </source>
</evidence>
<protein>
    <submittedName>
        <fullName evidence="2">Uncharacterized protein</fullName>
    </submittedName>
</protein>
<comment type="caution">
    <text evidence="2">The sequence shown here is derived from an EMBL/GenBank/DDBJ whole genome shotgun (WGS) entry which is preliminary data.</text>
</comment>
<feature type="region of interest" description="Disordered" evidence="1">
    <location>
        <begin position="36"/>
        <end position="61"/>
    </location>
</feature>
<name>A0A9W8GFP8_9FUNG</name>
<dbReference type="EMBL" id="JANBTX010000202">
    <property type="protein sequence ID" value="KAJ2684565.1"/>
    <property type="molecule type" value="Genomic_DNA"/>
</dbReference>
<feature type="compositionally biased region" description="Acidic residues" evidence="1">
    <location>
        <begin position="42"/>
        <end position="51"/>
    </location>
</feature>
<reference evidence="2" key="1">
    <citation type="submission" date="2022-07" db="EMBL/GenBank/DDBJ databases">
        <title>Phylogenomic reconstructions and comparative analyses of Kickxellomycotina fungi.</title>
        <authorList>
            <person name="Reynolds N.K."/>
            <person name="Stajich J.E."/>
            <person name="Barry K."/>
            <person name="Grigoriev I.V."/>
            <person name="Crous P."/>
            <person name="Smith M.E."/>
        </authorList>
    </citation>
    <scope>NUCLEOTIDE SEQUENCE</scope>
    <source>
        <strain evidence="2">CBS 109367</strain>
    </source>
</reference>
<organism evidence="2 3">
    <name type="scientific">Coemansia spiralis</name>
    <dbReference type="NCBI Taxonomy" id="417178"/>
    <lineage>
        <taxon>Eukaryota</taxon>
        <taxon>Fungi</taxon>
        <taxon>Fungi incertae sedis</taxon>
        <taxon>Zoopagomycota</taxon>
        <taxon>Kickxellomycotina</taxon>
        <taxon>Kickxellomycetes</taxon>
        <taxon>Kickxellales</taxon>
        <taxon>Kickxellaceae</taxon>
        <taxon>Coemansia</taxon>
    </lineage>
</organism>
<proteinExistence type="predicted"/>
<keyword evidence="3" id="KW-1185">Reference proteome</keyword>
<dbReference type="AlphaFoldDB" id="A0A9W8GFP8"/>
<dbReference type="Proteomes" id="UP001151516">
    <property type="component" value="Unassembled WGS sequence"/>
</dbReference>
<dbReference type="OrthoDB" id="5577812at2759"/>
<sequence>MQVSNEHTEPMISFGEPLHVSVERGIKLFNSIQRSYSNPLPIDDDDNDDNKEEAITGNNNASNQNSATIVAPFCKLGKAAMHGFGIGHLFGGQR</sequence>
<evidence type="ECO:0000313" key="3">
    <source>
        <dbReference type="Proteomes" id="UP001151516"/>
    </source>
</evidence>
<evidence type="ECO:0000256" key="1">
    <source>
        <dbReference type="SAM" id="MobiDB-lite"/>
    </source>
</evidence>
<accession>A0A9W8GFP8</accession>